<name>A0A084GGD6_PSEDA</name>
<dbReference type="CDD" id="cd21699">
    <property type="entry name" value="JMTM_APP_like"/>
    <property type="match status" value="1"/>
</dbReference>
<dbReference type="Proteomes" id="UP000028545">
    <property type="component" value="Unassembled WGS sequence"/>
</dbReference>
<dbReference type="VEuPathDB" id="FungiDB:SAPIO_CDS0716"/>
<evidence type="ECO:0000256" key="1">
    <source>
        <dbReference type="SAM" id="MobiDB-lite"/>
    </source>
</evidence>
<evidence type="ECO:0000313" key="4">
    <source>
        <dbReference type="Proteomes" id="UP000028545"/>
    </source>
</evidence>
<proteinExistence type="predicted"/>
<dbReference type="OrthoDB" id="4770059at2759"/>
<dbReference type="EMBL" id="JOWA01000033">
    <property type="protein sequence ID" value="KEZ46398.1"/>
    <property type="molecule type" value="Genomic_DNA"/>
</dbReference>
<keyword evidence="2" id="KW-1133">Transmembrane helix</keyword>
<reference evidence="3 4" key="1">
    <citation type="journal article" date="2014" name="Genome Announc.">
        <title>Draft genome sequence of the pathogenic fungus Scedosporium apiospermum.</title>
        <authorList>
            <person name="Vandeputte P."/>
            <person name="Ghamrawi S."/>
            <person name="Rechenmann M."/>
            <person name="Iltis A."/>
            <person name="Giraud S."/>
            <person name="Fleury M."/>
            <person name="Thornton C."/>
            <person name="Delhaes L."/>
            <person name="Meyer W."/>
            <person name="Papon N."/>
            <person name="Bouchara J.P."/>
        </authorList>
    </citation>
    <scope>NUCLEOTIDE SEQUENCE [LARGE SCALE GENOMIC DNA]</scope>
    <source>
        <strain evidence="3 4">IHEM 14462</strain>
    </source>
</reference>
<dbReference type="RefSeq" id="XP_016646197.1">
    <property type="nucleotide sequence ID" value="XM_016783431.1"/>
</dbReference>
<comment type="caution">
    <text evidence="3">The sequence shown here is derived from an EMBL/GenBank/DDBJ whole genome shotgun (WGS) entry which is preliminary data.</text>
</comment>
<dbReference type="AlphaFoldDB" id="A0A084GGD6"/>
<keyword evidence="4" id="KW-1185">Reference proteome</keyword>
<dbReference type="GeneID" id="27718868"/>
<protein>
    <submittedName>
        <fullName evidence="3">Uncharacterized protein</fullName>
    </submittedName>
</protein>
<dbReference type="HOGENOM" id="CLU_761068_0_0_1"/>
<feature type="transmembrane region" description="Helical" evidence="2">
    <location>
        <begin position="200"/>
        <end position="223"/>
    </location>
</feature>
<sequence length="364" mass="38882">MSRPTTTYPTVTTVMRDPDFTFYFNTSSYVVQPLTTVFTAPAACEYPFPSSFSGPASCVPENWVSAAQAPLGYYSPGICPAGYTVGCDAWTSLRISYFEMSGVSTYLPSDGETAKLCIPSGFVCDSDIIYGMSWTSTATRWARALQIRWHESDLIYLETHPLSPGVVPAIPETAKEGPGPTGTETGTVLPESDGGLSRGAVAGISIGALLGALVIVGAAFLLWRRRKKPSLVGSPEAGSTASAPLMQGPHMYGQMPVPQQPYYQMMAPAPQPYQNVSPGQEHRARMSDYSSTPPSTYYQPQPQMAQMAYLPPGVLPPAMPPASTSPPNVIPRTDSTAAEASAVAEPTELSGVPFPRGNQHNQIR</sequence>
<keyword evidence="2" id="KW-0812">Transmembrane</keyword>
<keyword evidence="2" id="KW-0472">Membrane</keyword>
<accession>A0A084GGD6</accession>
<dbReference type="KEGG" id="sapo:SAPIO_CDS0716"/>
<gene>
    <name evidence="3" type="ORF">SAPIO_CDS0716</name>
</gene>
<organism evidence="3 4">
    <name type="scientific">Pseudallescheria apiosperma</name>
    <name type="common">Scedosporium apiospermum</name>
    <dbReference type="NCBI Taxonomy" id="563466"/>
    <lineage>
        <taxon>Eukaryota</taxon>
        <taxon>Fungi</taxon>
        <taxon>Dikarya</taxon>
        <taxon>Ascomycota</taxon>
        <taxon>Pezizomycotina</taxon>
        <taxon>Sordariomycetes</taxon>
        <taxon>Hypocreomycetidae</taxon>
        <taxon>Microascales</taxon>
        <taxon>Microascaceae</taxon>
        <taxon>Scedosporium</taxon>
    </lineage>
</organism>
<evidence type="ECO:0000256" key="2">
    <source>
        <dbReference type="SAM" id="Phobius"/>
    </source>
</evidence>
<dbReference type="OMA" id="QIRWHES"/>
<evidence type="ECO:0000313" key="3">
    <source>
        <dbReference type="EMBL" id="KEZ46398.1"/>
    </source>
</evidence>
<feature type="region of interest" description="Disordered" evidence="1">
    <location>
        <begin position="320"/>
        <end position="364"/>
    </location>
</feature>